<dbReference type="GO" id="GO:0043590">
    <property type="term" value="C:bacterial nucleoid"/>
    <property type="evidence" value="ECO:0007669"/>
    <property type="project" value="TreeGrafter"/>
</dbReference>
<dbReference type="InterPro" id="IPR022572">
    <property type="entry name" value="DNA_rep/recomb_RecO_N"/>
</dbReference>
<sequence>MQKGFLLSYIKYGDNDAILHCFTRDYGYTSYFVKGLYAPKNKKKAYLQPLNELAIATLDKGSRSPMKTVSKLELNASYDASPSVKKNTIIFFVSDFLNQILKNENSNPLIYQEIEGLKAELEAHNHQSHLVFLFRILCCQGLNPLYDQCPYLNPESGNFEAEKSHPLFDENISKLWKLLIVSDNNYAIPIAASLRKSFLDSLLVYYHYHFTDFRTPHSLEILQSIFE</sequence>
<dbReference type="GO" id="GO:0006302">
    <property type="term" value="P:double-strand break repair"/>
    <property type="evidence" value="ECO:0007669"/>
    <property type="project" value="TreeGrafter"/>
</dbReference>
<keyword evidence="1" id="KW-0227">DNA damage</keyword>
<keyword evidence="6" id="KW-1185">Reference proteome</keyword>
<dbReference type="RefSeq" id="WP_327985155.1">
    <property type="nucleotide sequence ID" value="NZ_CP136426.1"/>
</dbReference>
<gene>
    <name evidence="5" type="primary">recO</name>
    <name evidence="5" type="ORF">BPO_0891</name>
</gene>
<keyword evidence="2" id="KW-0233">DNA recombination</keyword>
<dbReference type="InterPro" id="IPR003717">
    <property type="entry name" value="RecO"/>
</dbReference>
<organism evidence="5 6">
    <name type="scientific">Bergeyella porcorum</name>
    <dbReference type="NCBI Taxonomy" id="1735111"/>
    <lineage>
        <taxon>Bacteria</taxon>
        <taxon>Pseudomonadati</taxon>
        <taxon>Bacteroidota</taxon>
        <taxon>Flavobacteriia</taxon>
        <taxon>Flavobacteriales</taxon>
        <taxon>Weeksellaceae</taxon>
        <taxon>Bergeyella</taxon>
    </lineage>
</organism>
<evidence type="ECO:0000313" key="6">
    <source>
        <dbReference type="Proteomes" id="UP001432059"/>
    </source>
</evidence>
<keyword evidence="3" id="KW-0234">DNA repair</keyword>
<dbReference type="Proteomes" id="UP001432059">
    <property type="component" value="Chromosome"/>
</dbReference>
<reference evidence="5" key="1">
    <citation type="submission" date="2023-10" db="EMBL/GenBank/DDBJ databases">
        <title>Characterization and whole genome sequencing of a novel strain of Bergeyella porcorum QD2021 isolated from pig.</title>
        <authorList>
            <person name="Liu G."/>
            <person name="Chen C."/>
            <person name="Han X."/>
        </authorList>
    </citation>
    <scope>NUCLEOTIDE SEQUENCE</scope>
    <source>
        <strain evidence="5">QD2021</strain>
    </source>
</reference>
<name>A0AAU0F194_9FLAO</name>
<evidence type="ECO:0000256" key="2">
    <source>
        <dbReference type="ARBA" id="ARBA00023172"/>
    </source>
</evidence>
<dbReference type="Pfam" id="PF11967">
    <property type="entry name" value="RecO_N"/>
    <property type="match status" value="1"/>
</dbReference>
<dbReference type="EMBL" id="CP136426">
    <property type="protein sequence ID" value="WOC51538.1"/>
    <property type="molecule type" value="Genomic_DNA"/>
</dbReference>
<dbReference type="InterPro" id="IPR012340">
    <property type="entry name" value="NA-bd_OB-fold"/>
</dbReference>
<evidence type="ECO:0000259" key="4">
    <source>
        <dbReference type="Pfam" id="PF11967"/>
    </source>
</evidence>
<accession>A0AAU0F194</accession>
<proteinExistence type="predicted"/>
<dbReference type="Gene3D" id="2.40.50.140">
    <property type="entry name" value="Nucleic acid-binding proteins"/>
    <property type="match status" value="1"/>
</dbReference>
<protein>
    <submittedName>
        <fullName evidence="5">DNA repair protein RecO (Recombination protein O)</fullName>
    </submittedName>
</protein>
<dbReference type="PANTHER" id="PTHR33991:SF1">
    <property type="entry name" value="DNA REPAIR PROTEIN RECO"/>
    <property type="match status" value="1"/>
</dbReference>
<dbReference type="SUPFAM" id="SSF50249">
    <property type="entry name" value="Nucleic acid-binding proteins"/>
    <property type="match status" value="1"/>
</dbReference>
<evidence type="ECO:0000313" key="5">
    <source>
        <dbReference type="EMBL" id="WOC51538.1"/>
    </source>
</evidence>
<dbReference type="GO" id="GO:0006310">
    <property type="term" value="P:DNA recombination"/>
    <property type="evidence" value="ECO:0007669"/>
    <property type="project" value="UniProtKB-KW"/>
</dbReference>
<feature type="domain" description="DNA replication/recombination mediator RecO N-terminal" evidence="4">
    <location>
        <begin position="2"/>
        <end position="76"/>
    </location>
</feature>
<evidence type="ECO:0000256" key="3">
    <source>
        <dbReference type="ARBA" id="ARBA00023204"/>
    </source>
</evidence>
<evidence type="ECO:0000256" key="1">
    <source>
        <dbReference type="ARBA" id="ARBA00022763"/>
    </source>
</evidence>
<dbReference type="KEGG" id="bpor:BPO_0891"/>
<dbReference type="AlphaFoldDB" id="A0AAU0F194"/>
<dbReference type="PANTHER" id="PTHR33991">
    <property type="entry name" value="DNA REPAIR PROTEIN RECO"/>
    <property type="match status" value="1"/>
</dbReference>